<dbReference type="RefSeq" id="XP_033766547.1">
    <property type="nucleotide sequence ID" value="XM_033910656.1"/>
</dbReference>
<dbReference type="GeneID" id="54630819"/>
<name>A0A8B8URY9_SACPA</name>
<organism evidence="1">
    <name type="scientific">Saccharomyces paradoxus</name>
    <name type="common">Yeast</name>
    <name type="synonym">Saccharomyces douglasii</name>
    <dbReference type="NCBI Taxonomy" id="27291"/>
    <lineage>
        <taxon>Eukaryota</taxon>
        <taxon>Fungi</taxon>
        <taxon>Dikarya</taxon>
        <taxon>Ascomycota</taxon>
        <taxon>Saccharomycotina</taxon>
        <taxon>Saccharomycetes</taxon>
        <taxon>Saccharomycetales</taxon>
        <taxon>Saccharomycetaceae</taxon>
        <taxon>Saccharomyces</taxon>
    </lineage>
</organism>
<protein>
    <submittedName>
        <fullName evidence="1">N-acetyltransferase</fullName>
    </submittedName>
</protein>
<proteinExistence type="predicted"/>
<accession>A0A8B8URY9</accession>
<reference evidence="1" key="1">
    <citation type="journal article" date="2017" name="Nat. Genet.">
        <title>Contrasting evolutionary genome dynamics between domesticated and wild yeasts.</title>
        <authorList>
            <person name="Yue J.X."/>
            <person name="Li J."/>
            <person name="Aigrain L."/>
            <person name="Hallin J."/>
            <person name="Persson K."/>
            <person name="Oliver K."/>
            <person name="Bergstrom A."/>
            <person name="Coupland P."/>
            <person name="Warringer J."/>
            <person name="Lagomarsino M.C."/>
            <person name="Fischer G."/>
            <person name="Durbin R."/>
            <person name="Liti G."/>
        </authorList>
    </citation>
    <scope>NUCLEOTIDE SEQUENCE</scope>
    <source>
        <strain evidence="1">CBS432</strain>
    </source>
</reference>
<dbReference type="SUPFAM" id="SSF52777">
    <property type="entry name" value="CoA-dependent acyltransferases"/>
    <property type="match status" value="2"/>
</dbReference>
<dbReference type="PANTHER" id="PTHR28037">
    <property type="entry name" value="ALCOHOL O-ACETYLTRANSFERASE 1-RELATED"/>
    <property type="match status" value="1"/>
</dbReference>
<dbReference type="GO" id="GO:0008080">
    <property type="term" value="F:N-acetyltransferase activity"/>
    <property type="evidence" value="ECO:0007669"/>
    <property type="project" value="TreeGrafter"/>
</dbReference>
<dbReference type="Pfam" id="PF07247">
    <property type="entry name" value="AATase"/>
    <property type="match status" value="1"/>
</dbReference>
<gene>
    <name evidence="1" type="primary">SLI1</name>
    <name evidence="1" type="ORF">SPAR_G04250</name>
</gene>
<dbReference type="InterPro" id="IPR052058">
    <property type="entry name" value="Alcohol_O-acetyltransferase"/>
</dbReference>
<dbReference type="Gene3D" id="3.30.559.30">
    <property type="entry name" value="Nonribosomal peptide synthetase, condensation domain"/>
    <property type="match status" value="1"/>
</dbReference>
<dbReference type="AlphaFoldDB" id="A0A8B8URY9"/>
<evidence type="ECO:0000313" key="1">
    <source>
        <dbReference type="RefSeq" id="XP_033766547.1"/>
    </source>
</evidence>
<sequence length="467" mass="53798">MKVKLSAIEDYFFHRSKLNLHSCFYVGIKLNELPDKQHLVTALKYTVAQHERLACNVLHDELKKEGFLQSILEPLKFSDLVEYYHNWDQLGEAEINHIFQMYNFPYNENKPLWKILIIPNQNQMLLLTDHVLMDGMSAVHVWETFMEGLQKQQPVEVDETIYSPLLSSSSEEIMSAPLYGNWPIPWNWHIVRQLASRLYCWFPQTVVSNNKNLIQFANYSFPKDLLDNEPTNESHVYKIKNTNHQREFQLSPTHLKNVLQECKANNTSLTSFLSALVCIAFEKIAAHDYTGSFLKIELPMNIRNSSEQVLNLPSNDKLAVGNYIAAIEFNHKLHQNREIWDIASQIQRTIRSSSKDKIIDKVNEVKLLEVVSSQQYLKDKIGLNNGPSSTFEVTNLGFQTFRAACNASLPFHITDAAFNEPQGISSIFTLSVISTPASGLHCCISYPNTLAKELEPHWQYMKEYLNL</sequence>
<dbReference type="InterPro" id="IPR010828">
    <property type="entry name" value="Atf2/Sli1-like"/>
</dbReference>
<dbReference type="VEuPathDB" id="FungiDB:SPAR_G04250"/>
<reference evidence="1" key="4">
    <citation type="submission" date="2025-08" db="UniProtKB">
        <authorList>
            <consortium name="RefSeq"/>
        </authorList>
    </citation>
    <scope>IDENTIFICATION</scope>
    <source>
        <strain evidence="1">CBS432</strain>
    </source>
</reference>
<dbReference type="PANTHER" id="PTHR28037:SF1">
    <property type="entry name" value="ALCOHOL O-ACETYLTRANSFERASE 1-RELATED"/>
    <property type="match status" value="1"/>
</dbReference>
<dbReference type="OrthoDB" id="2150604at2759"/>
<reference evidence="1" key="3">
    <citation type="submission" date="2025-07" db="EMBL/GenBank/DDBJ databases">
        <authorList>
            <consortium name="NCBI Genome Project"/>
        </authorList>
    </citation>
    <scope>NUCLEOTIDE SEQUENCE</scope>
    <source>
        <strain evidence="1">CBS432</strain>
    </source>
</reference>
<dbReference type="KEGG" id="spao:SPAR_G04250"/>
<reference evidence="1" key="2">
    <citation type="submission" date="2020-01" db="EMBL/GenBank/DDBJ databases">
        <title>Population-level Yeast Reference Genomes.</title>
        <authorList>
            <person name="Yue J.-X."/>
        </authorList>
    </citation>
    <scope>NUCLEOTIDE SEQUENCE</scope>
    <source>
        <strain evidence="1">CBS432</strain>
    </source>
</reference>